<evidence type="ECO:0000313" key="1">
    <source>
        <dbReference type="EMBL" id="MBB5634324.1"/>
    </source>
</evidence>
<proteinExistence type="predicted"/>
<name>A0A7W8ZHU2_9SPHI</name>
<dbReference type="Gene3D" id="3.90.1680.10">
    <property type="entry name" value="SOS response associated peptidase-like"/>
    <property type="match status" value="1"/>
</dbReference>
<dbReference type="InterPro" id="IPR036590">
    <property type="entry name" value="SRAP-like"/>
</dbReference>
<organism evidence="1 2">
    <name type="scientific">Pedobacter cryoconitis</name>
    <dbReference type="NCBI Taxonomy" id="188932"/>
    <lineage>
        <taxon>Bacteria</taxon>
        <taxon>Pseudomonadati</taxon>
        <taxon>Bacteroidota</taxon>
        <taxon>Sphingobacteriia</taxon>
        <taxon>Sphingobacteriales</taxon>
        <taxon>Sphingobacteriaceae</taxon>
        <taxon>Pedobacter</taxon>
    </lineage>
</organism>
<dbReference type="Pfam" id="PF02586">
    <property type="entry name" value="SRAP"/>
    <property type="match status" value="1"/>
</dbReference>
<dbReference type="InterPro" id="IPR003738">
    <property type="entry name" value="SRAP"/>
</dbReference>
<accession>A0A7W8ZHU2</accession>
<gene>
    <name evidence="1" type="ORF">HDE68_000209</name>
</gene>
<sequence length="61" mass="7068">MTTPANETVGKVHDPKFRMPVILDKNEESLWLSKDLSVEQLLTLCDPYPDDLMDSFRFLKV</sequence>
<dbReference type="AlphaFoldDB" id="A0A7W8ZHU2"/>
<reference evidence="1 2" key="1">
    <citation type="submission" date="2020-08" db="EMBL/GenBank/DDBJ databases">
        <title>Genomic Encyclopedia of Type Strains, Phase IV (KMG-V): Genome sequencing to study the core and pangenomes of soil and plant-associated prokaryotes.</title>
        <authorList>
            <person name="Whitman W."/>
        </authorList>
    </citation>
    <scope>NUCLEOTIDE SEQUENCE [LARGE SCALE GENOMIC DNA]</scope>
    <source>
        <strain evidence="1 2">S3M1</strain>
    </source>
</reference>
<comment type="caution">
    <text evidence="1">The sequence shown here is derived from an EMBL/GenBank/DDBJ whole genome shotgun (WGS) entry which is preliminary data.</text>
</comment>
<evidence type="ECO:0000313" key="2">
    <source>
        <dbReference type="Proteomes" id="UP000537204"/>
    </source>
</evidence>
<protein>
    <submittedName>
        <fullName evidence="1">Putative SOS response-associated peptidase YedK</fullName>
    </submittedName>
</protein>
<dbReference type="GO" id="GO:0106300">
    <property type="term" value="P:protein-DNA covalent cross-linking repair"/>
    <property type="evidence" value="ECO:0007669"/>
    <property type="project" value="InterPro"/>
</dbReference>
<dbReference type="EMBL" id="JACHCE010000001">
    <property type="protein sequence ID" value="MBB5634324.1"/>
    <property type="molecule type" value="Genomic_DNA"/>
</dbReference>
<dbReference type="Proteomes" id="UP000537204">
    <property type="component" value="Unassembled WGS sequence"/>
</dbReference>
<dbReference type="GO" id="GO:0003697">
    <property type="term" value="F:single-stranded DNA binding"/>
    <property type="evidence" value="ECO:0007669"/>
    <property type="project" value="InterPro"/>
</dbReference>
<dbReference type="SUPFAM" id="SSF143081">
    <property type="entry name" value="BB1717-like"/>
    <property type="match status" value="1"/>
</dbReference>